<name>A0A0E0HSV6_ORYNI</name>
<accession>A0A0E0HSV6</accession>
<organism evidence="2">
    <name type="scientific">Oryza nivara</name>
    <name type="common">Indian wild rice</name>
    <name type="synonym">Oryza sativa f. spontanea</name>
    <dbReference type="NCBI Taxonomy" id="4536"/>
    <lineage>
        <taxon>Eukaryota</taxon>
        <taxon>Viridiplantae</taxon>
        <taxon>Streptophyta</taxon>
        <taxon>Embryophyta</taxon>
        <taxon>Tracheophyta</taxon>
        <taxon>Spermatophyta</taxon>
        <taxon>Magnoliopsida</taxon>
        <taxon>Liliopsida</taxon>
        <taxon>Poales</taxon>
        <taxon>Poaceae</taxon>
        <taxon>BOP clade</taxon>
        <taxon>Oryzoideae</taxon>
        <taxon>Oryzeae</taxon>
        <taxon>Oryzinae</taxon>
        <taxon>Oryza</taxon>
    </lineage>
</organism>
<feature type="compositionally biased region" description="Basic residues" evidence="1">
    <location>
        <begin position="18"/>
        <end position="33"/>
    </location>
</feature>
<protein>
    <submittedName>
        <fullName evidence="2">Uncharacterized protein</fullName>
    </submittedName>
</protein>
<keyword evidence="3" id="KW-1185">Reference proteome</keyword>
<dbReference type="AlphaFoldDB" id="A0A0E0HSV6"/>
<dbReference type="EnsemblPlants" id="ONIVA06G23060.1">
    <property type="protein sequence ID" value="ONIVA06G23060.1"/>
    <property type="gene ID" value="ONIVA06G23060"/>
</dbReference>
<dbReference type="Proteomes" id="UP000006591">
    <property type="component" value="Chromosome 6"/>
</dbReference>
<feature type="region of interest" description="Disordered" evidence="1">
    <location>
        <begin position="78"/>
        <end position="107"/>
    </location>
</feature>
<reference evidence="2" key="1">
    <citation type="submission" date="2015-04" db="UniProtKB">
        <authorList>
            <consortium name="EnsemblPlants"/>
        </authorList>
    </citation>
    <scope>IDENTIFICATION</scope>
    <source>
        <strain evidence="2">SL10</strain>
    </source>
</reference>
<sequence length="254" mass="27512">MAASARWLSQRSRPTMRSGRKKRRPRRCQRSGHRTQCCEAAARAKSGAAALGGNQAVAEVRVAPASVTAVVSWRGGGPSNGGVRTEIGGGRQSSVWRGESGGGPGRRRRVREMRGRARGGISWAREGRTRPGRGLIWPATCGKWREREGGMGFKMNPAHFVHTRGGGKAGRGRRHGARSGRGVGRGIDRERLAATTIATRACWSEEGDDPDRWDPPVGVPEREGKCTIKWGPHVSILKKDVGQESHSRFGRTPS</sequence>
<dbReference type="Gramene" id="ONIVA06G23060.1">
    <property type="protein sequence ID" value="ONIVA06G23060.1"/>
    <property type="gene ID" value="ONIVA06G23060"/>
</dbReference>
<evidence type="ECO:0000313" key="2">
    <source>
        <dbReference type="EnsemblPlants" id="ONIVA06G23060.1"/>
    </source>
</evidence>
<evidence type="ECO:0000313" key="3">
    <source>
        <dbReference type="Proteomes" id="UP000006591"/>
    </source>
</evidence>
<dbReference type="HOGENOM" id="CLU_1095755_0_0_1"/>
<proteinExistence type="predicted"/>
<feature type="region of interest" description="Disordered" evidence="1">
    <location>
        <begin position="1"/>
        <end position="33"/>
    </location>
</feature>
<evidence type="ECO:0000256" key="1">
    <source>
        <dbReference type="SAM" id="MobiDB-lite"/>
    </source>
</evidence>
<reference evidence="2" key="2">
    <citation type="submission" date="2018-04" db="EMBL/GenBank/DDBJ databases">
        <title>OnivRS2 (Oryza nivara Reference Sequence Version 2).</title>
        <authorList>
            <person name="Zhang J."/>
            <person name="Kudrna D."/>
            <person name="Lee S."/>
            <person name="Talag J."/>
            <person name="Rajasekar S."/>
            <person name="Welchert J."/>
            <person name="Hsing Y.-I."/>
            <person name="Wing R.A."/>
        </authorList>
    </citation>
    <scope>NUCLEOTIDE SEQUENCE [LARGE SCALE GENOMIC DNA]</scope>
    <source>
        <strain evidence="2">SL10</strain>
    </source>
</reference>
<feature type="region of interest" description="Disordered" evidence="1">
    <location>
        <begin position="163"/>
        <end position="184"/>
    </location>
</feature>